<dbReference type="AlphaFoldDB" id="A0A1C7MV26"/>
<name>A0A1C7MV26_9FUNG</name>
<evidence type="ECO:0000313" key="1">
    <source>
        <dbReference type="EMBL" id="OBZ80683.1"/>
    </source>
</evidence>
<evidence type="ECO:0008006" key="3">
    <source>
        <dbReference type="Google" id="ProtNLM"/>
    </source>
</evidence>
<protein>
    <recommendedName>
        <fullName evidence="3">Reverse transcriptase zinc-binding domain-containing protein</fullName>
    </recommendedName>
</protein>
<gene>
    <name evidence="1" type="ORF">A0J61_11268</name>
</gene>
<dbReference type="Proteomes" id="UP000093000">
    <property type="component" value="Unassembled WGS sequence"/>
</dbReference>
<evidence type="ECO:0000313" key="2">
    <source>
        <dbReference type="Proteomes" id="UP000093000"/>
    </source>
</evidence>
<accession>A0A1C7MV26</accession>
<comment type="caution">
    <text evidence="1">The sequence shown here is derived from an EMBL/GenBank/DDBJ whole genome shotgun (WGS) entry which is preliminary data.</text>
</comment>
<organism evidence="1 2">
    <name type="scientific">Choanephora cucurbitarum</name>
    <dbReference type="NCBI Taxonomy" id="101091"/>
    <lineage>
        <taxon>Eukaryota</taxon>
        <taxon>Fungi</taxon>
        <taxon>Fungi incertae sedis</taxon>
        <taxon>Mucoromycota</taxon>
        <taxon>Mucoromycotina</taxon>
        <taxon>Mucoromycetes</taxon>
        <taxon>Mucorales</taxon>
        <taxon>Mucorineae</taxon>
        <taxon>Choanephoraceae</taxon>
        <taxon>Choanephoroideae</taxon>
        <taxon>Choanephora</taxon>
    </lineage>
</organism>
<keyword evidence="2" id="KW-1185">Reference proteome</keyword>
<dbReference type="EMBL" id="LUGH01001843">
    <property type="protein sequence ID" value="OBZ80683.1"/>
    <property type="molecule type" value="Genomic_DNA"/>
</dbReference>
<proteinExistence type="predicted"/>
<sequence>MCRPRNKGELGLLDPRLQQHTLQLRWLNPLLLPSDGFVDSILFPRLVDWILHCTATSTTDSAEHWSRLDCRLAFLFSSLWPSSLTGFYSVCFLLFQATDTLPQSFNSVVARPASWLCLPLSEVVVPSEDSPISSTLLRKPCSLLYEFDSTSQRLQRKSDSQLHAHPTLCRHFLKQVRTNRVRLRPFFCRAFIPPAFASLGSTPFLPSPSPLIVNATPLIQSLGFVIDGEDILMFSKDYRSLVAAPGTSSQLSSVKWKFFCNLPLSHYDRIVWYRILSYKILCRATLHSLIPSFFDSAICSLCGTEDDILEHFLWLCPLKLTVWSSIWFTHFKTAFSLTALSQSIHSLEFSTPLGSSFNSESFSIICSTMSSIWRAHWSFISLILLLSRSPLLLLLHAKFFHRIMSH</sequence>
<dbReference type="OrthoDB" id="2273311at2759"/>
<reference evidence="1 2" key="1">
    <citation type="submission" date="2016-03" db="EMBL/GenBank/DDBJ databases">
        <title>Choanephora cucurbitarum.</title>
        <authorList>
            <person name="Min B."/>
            <person name="Park H."/>
            <person name="Park J.-H."/>
            <person name="Shin H.-D."/>
            <person name="Choi I.-G."/>
        </authorList>
    </citation>
    <scope>NUCLEOTIDE SEQUENCE [LARGE SCALE GENOMIC DNA]</scope>
    <source>
        <strain evidence="1 2">KUS-F28377</strain>
    </source>
</reference>
<dbReference type="InParanoid" id="A0A1C7MV26"/>